<keyword evidence="1" id="KW-0472">Membrane</keyword>
<accession>A0A2A2F9N7</accession>
<dbReference type="OrthoDB" id="9880128at2"/>
<keyword evidence="1" id="KW-1133">Transmembrane helix</keyword>
<reference evidence="2 3" key="1">
    <citation type="submission" date="2017-08" db="EMBL/GenBank/DDBJ databases">
        <title>Halovibrio sewagensis sp. nov., isolated from wastewater of high salinity.</title>
        <authorList>
            <person name="Dong X."/>
            <person name="Zhang G."/>
        </authorList>
    </citation>
    <scope>NUCLEOTIDE SEQUENCE [LARGE SCALE GENOMIC DNA]</scope>
    <source>
        <strain evidence="2 3">YL5-2</strain>
    </source>
</reference>
<dbReference type="AlphaFoldDB" id="A0A2A2F9N7"/>
<keyword evidence="1" id="KW-0812">Transmembrane</keyword>
<name>A0A2A2F9N7_9GAMM</name>
<gene>
    <name evidence="2" type="ORF">CK501_00505</name>
</gene>
<comment type="caution">
    <text evidence="2">The sequence shown here is derived from an EMBL/GenBank/DDBJ whole genome shotgun (WGS) entry which is preliminary data.</text>
</comment>
<sequence length="122" mass="13350">MLITYISRHGWRYTIKALLNTLLVGAILLQLGTMLAIASNRDFFLSVSNETSNPSGNTIGTWISDILLNPVSTWLLITCLVAITLKELLPASLRTRLRINLITAITTTAVLTLALPGLYPVN</sequence>
<dbReference type="EMBL" id="NSKD01000001">
    <property type="protein sequence ID" value="PAU81668.1"/>
    <property type="molecule type" value="Genomic_DNA"/>
</dbReference>
<organism evidence="2 3">
    <name type="scientific">Halovibrio salipaludis</name>
    <dbReference type="NCBI Taxonomy" id="2032626"/>
    <lineage>
        <taxon>Bacteria</taxon>
        <taxon>Pseudomonadati</taxon>
        <taxon>Pseudomonadota</taxon>
        <taxon>Gammaproteobacteria</taxon>
        <taxon>Oceanospirillales</taxon>
        <taxon>Halomonadaceae</taxon>
        <taxon>Halovibrio</taxon>
    </lineage>
</organism>
<evidence type="ECO:0000256" key="1">
    <source>
        <dbReference type="SAM" id="Phobius"/>
    </source>
</evidence>
<feature type="transmembrane region" description="Helical" evidence="1">
    <location>
        <begin position="17"/>
        <end position="39"/>
    </location>
</feature>
<evidence type="ECO:0000313" key="3">
    <source>
        <dbReference type="Proteomes" id="UP000218896"/>
    </source>
</evidence>
<dbReference type="Proteomes" id="UP000218896">
    <property type="component" value="Unassembled WGS sequence"/>
</dbReference>
<evidence type="ECO:0000313" key="2">
    <source>
        <dbReference type="EMBL" id="PAU81668.1"/>
    </source>
</evidence>
<feature type="transmembrane region" description="Helical" evidence="1">
    <location>
        <begin position="59"/>
        <end position="85"/>
    </location>
</feature>
<keyword evidence="3" id="KW-1185">Reference proteome</keyword>
<dbReference type="RefSeq" id="WP_095615773.1">
    <property type="nucleotide sequence ID" value="NZ_NSKD01000001.1"/>
</dbReference>
<feature type="transmembrane region" description="Helical" evidence="1">
    <location>
        <begin position="97"/>
        <end position="119"/>
    </location>
</feature>
<protein>
    <submittedName>
        <fullName evidence="2">Uncharacterized protein</fullName>
    </submittedName>
</protein>
<proteinExistence type="predicted"/>